<organism evidence="2 3">
    <name type="scientific">Datura stramonium</name>
    <name type="common">Jimsonweed</name>
    <name type="synonym">Common thornapple</name>
    <dbReference type="NCBI Taxonomy" id="4076"/>
    <lineage>
        <taxon>Eukaryota</taxon>
        <taxon>Viridiplantae</taxon>
        <taxon>Streptophyta</taxon>
        <taxon>Embryophyta</taxon>
        <taxon>Tracheophyta</taxon>
        <taxon>Spermatophyta</taxon>
        <taxon>Magnoliopsida</taxon>
        <taxon>eudicotyledons</taxon>
        <taxon>Gunneridae</taxon>
        <taxon>Pentapetalae</taxon>
        <taxon>asterids</taxon>
        <taxon>lamiids</taxon>
        <taxon>Solanales</taxon>
        <taxon>Solanaceae</taxon>
        <taxon>Solanoideae</taxon>
        <taxon>Datureae</taxon>
        <taxon>Datura</taxon>
    </lineage>
</organism>
<proteinExistence type="predicted"/>
<name>A0ABS8WQI7_DATST</name>
<feature type="region of interest" description="Disordered" evidence="1">
    <location>
        <begin position="43"/>
        <end position="64"/>
    </location>
</feature>
<feature type="non-terminal residue" evidence="2">
    <location>
        <position position="1"/>
    </location>
</feature>
<evidence type="ECO:0000313" key="2">
    <source>
        <dbReference type="EMBL" id="MCE3052332.1"/>
    </source>
</evidence>
<evidence type="ECO:0000256" key="1">
    <source>
        <dbReference type="SAM" id="MobiDB-lite"/>
    </source>
</evidence>
<dbReference type="Proteomes" id="UP000823775">
    <property type="component" value="Unassembled WGS sequence"/>
</dbReference>
<accession>A0ABS8WQI7</accession>
<reference evidence="2 3" key="1">
    <citation type="journal article" date="2021" name="BMC Genomics">
        <title>Datura genome reveals duplications of psychoactive alkaloid biosynthetic genes and high mutation rate following tissue culture.</title>
        <authorList>
            <person name="Rajewski A."/>
            <person name="Carter-House D."/>
            <person name="Stajich J."/>
            <person name="Litt A."/>
        </authorList>
    </citation>
    <scope>NUCLEOTIDE SEQUENCE [LARGE SCALE GENOMIC DNA]</scope>
    <source>
        <strain evidence="2">AR-01</strain>
    </source>
</reference>
<feature type="non-terminal residue" evidence="2">
    <location>
        <position position="64"/>
    </location>
</feature>
<protein>
    <submittedName>
        <fullName evidence="2">Uncharacterized protein</fullName>
    </submittedName>
</protein>
<sequence length="64" mass="7054">YKFKKKGCERNGTGSNGRSSTTCNILAEERNFTGQDDQQFIHGQNTNIYNSTSKDSGSMVSRAS</sequence>
<gene>
    <name evidence="2" type="ORF">HAX54_052294</name>
</gene>
<keyword evidence="3" id="KW-1185">Reference proteome</keyword>
<evidence type="ECO:0000313" key="3">
    <source>
        <dbReference type="Proteomes" id="UP000823775"/>
    </source>
</evidence>
<feature type="compositionally biased region" description="Polar residues" evidence="1">
    <location>
        <begin position="12"/>
        <end position="21"/>
    </location>
</feature>
<feature type="region of interest" description="Disordered" evidence="1">
    <location>
        <begin position="1"/>
        <end position="21"/>
    </location>
</feature>
<comment type="caution">
    <text evidence="2">The sequence shown here is derived from an EMBL/GenBank/DDBJ whole genome shotgun (WGS) entry which is preliminary data.</text>
</comment>
<dbReference type="EMBL" id="JACEIK010009462">
    <property type="protein sequence ID" value="MCE3052332.1"/>
    <property type="molecule type" value="Genomic_DNA"/>
</dbReference>